<dbReference type="EMBL" id="CAJNOG010000100">
    <property type="protein sequence ID" value="CAF0941778.1"/>
    <property type="molecule type" value="Genomic_DNA"/>
</dbReference>
<gene>
    <name evidence="2" type="ORF">JYZ213_LOCUS12773</name>
    <name evidence="3" type="ORF">OXD698_LOCUS34911</name>
</gene>
<dbReference type="AlphaFoldDB" id="A0A814CLH0"/>
<dbReference type="Proteomes" id="UP000663844">
    <property type="component" value="Unassembled WGS sequence"/>
</dbReference>
<proteinExistence type="predicted"/>
<organism evidence="2 4">
    <name type="scientific">Adineta steineri</name>
    <dbReference type="NCBI Taxonomy" id="433720"/>
    <lineage>
        <taxon>Eukaryota</taxon>
        <taxon>Metazoa</taxon>
        <taxon>Spiralia</taxon>
        <taxon>Gnathifera</taxon>
        <taxon>Rotifera</taxon>
        <taxon>Eurotatoria</taxon>
        <taxon>Bdelloidea</taxon>
        <taxon>Adinetida</taxon>
        <taxon>Adinetidae</taxon>
        <taxon>Adineta</taxon>
    </lineage>
</organism>
<evidence type="ECO:0000256" key="1">
    <source>
        <dbReference type="SAM" id="SignalP"/>
    </source>
</evidence>
<dbReference type="EMBL" id="CAJOAZ010005204">
    <property type="protein sequence ID" value="CAF4091461.1"/>
    <property type="molecule type" value="Genomic_DNA"/>
</dbReference>
<name>A0A814CLH0_9BILA</name>
<comment type="caution">
    <text evidence="2">The sequence shown here is derived from an EMBL/GenBank/DDBJ whole genome shotgun (WGS) entry which is preliminary data.</text>
</comment>
<evidence type="ECO:0000313" key="2">
    <source>
        <dbReference type="EMBL" id="CAF0941778.1"/>
    </source>
</evidence>
<protein>
    <submittedName>
        <fullName evidence="2">Uncharacterized protein</fullName>
    </submittedName>
</protein>
<sequence>MYRLVILHLLICLFIKQNNARIIPQDTSFNKGAYASAHQCNWLPCNAVGYPSSIFGYSVDCCTLQVPLNYAQQNQTINISMTRLTPNVSATVIKNTLFLLNGGPGDSGWSLFYTTPQLIPSSYGITIILPDHRGTGLSTLLSCDDNGSQNVTASCITYLTSKFGVTGLNQFSITSAAHDLSIQIQSYKASSPSLSRISIYGVSYGTFWLERFLLIYPNLVQSAAMDGLYHPLLSSDSRTNIGVAPISYEFLKYCEQQVECGQYFPVDQPPFIMLKNILQQMDLNNQMCVSNNLTEFNLTSEILRYLLYTSMVTADTYFVRTIIPAVIFRLNRCNADDVSILKYFFRVSLANLNPVPDPNNPPGFLFSKALQMNIILSETYLALNESYVNNSVILRWYNATVFAPQKPLQYNSLYLQWPKYPLDQYRFQISTYSPLLMLNGGLDAATITYQSANLASITTPNRTFYEIPLAGHVTSTIAAVGYTCPLQLILSWLFPLVFPANWKDPSCIRNLPTSIDFVGETEAVQQISMALFNISQPFGPNN</sequence>
<accession>A0A814CLH0</accession>
<keyword evidence="1" id="KW-0732">Signal</keyword>
<dbReference type="Proteomes" id="UP000663845">
    <property type="component" value="Unassembled WGS sequence"/>
</dbReference>
<evidence type="ECO:0000313" key="4">
    <source>
        <dbReference type="Proteomes" id="UP000663845"/>
    </source>
</evidence>
<feature type="signal peptide" evidence="1">
    <location>
        <begin position="1"/>
        <end position="20"/>
    </location>
</feature>
<dbReference type="Gene3D" id="3.40.50.1820">
    <property type="entry name" value="alpha/beta hydrolase"/>
    <property type="match status" value="1"/>
</dbReference>
<reference evidence="2" key="1">
    <citation type="submission" date="2021-02" db="EMBL/GenBank/DDBJ databases">
        <authorList>
            <person name="Nowell W R."/>
        </authorList>
    </citation>
    <scope>NUCLEOTIDE SEQUENCE</scope>
</reference>
<feature type="chain" id="PRO_5036224064" evidence="1">
    <location>
        <begin position="21"/>
        <end position="542"/>
    </location>
</feature>
<dbReference type="InterPro" id="IPR029058">
    <property type="entry name" value="AB_hydrolase_fold"/>
</dbReference>
<dbReference type="SUPFAM" id="SSF53474">
    <property type="entry name" value="alpha/beta-Hydrolases"/>
    <property type="match status" value="1"/>
</dbReference>
<evidence type="ECO:0000313" key="3">
    <source>
        <dbReference type="EMBL" id="CAF4091461.1"/>
    </source>
</evidence>